<dbReference type="InterPro" id="IPR035906">
    <property type="entry name" value="MetI-like_sf"/>
</dbReference>
<reference evidence="9 10" key="1">
    <citation type="submission" date="2017-05" db="EMBL/GenBank/DDBJ databases">
        <title>The complete genome sequence of Deinococcus ficus isolated from the rhizosphere of the Ficus religiosa L. in Taiwan.</title>
        <authorList>
            <person name="Wu K.-M."/>
            <person name="Liao T.-L."/>
            <person name="Liu Y.-M."/>
            <person name="Young C.-C."/>
            <person name="Tsai S.-F."/>
        </authorList>
    </citation>
    <scope>NUCLEOTIDE SEQUENCE [LARGE SCALE GENOMIC DNA]</scope>
    <source>
        <strain evidence="9 10">CC-FR2-10</strain>
    </source>
</reference>
<keyword evidence="2 7" id="KW-0813">Transport</keyword>
<feature type="transmembrane region" description="Helical" evidence="7">
    <location>
        <begin position="230"/>
        <end position="251"/>
    </location>
</feature>
<dbReference type="RefSeq" id="WP_081425652.1">
    <property type="nucleotide sequence ID" value="NZ_CP021081.1"/>
</dbReference>
<evidence type="ECO:0000256" key="6">
    <source>
        <dbReference type="ARBA" id="ARBA00023136"/>
    </source>
</evidence>
<evidence type="ECO:0000256" key="2">
    <source>
        <dbReference type="ARBA" id="ARBA00022448"/>
    </source>
</evidence>
<evidence type="ECO:0000313" key="10">
    <source>
        <dbReference type="Proteomes" id="UP000259030"/>
    </source>
</evidence>
<feature type="domain" description="ABC transmembrane type-1" evidence="8">
    <location>
        <begin position="106"/>
        <end position="306"/>
    </location>
</feature>
<comment type="similarity">
    <text evidence="7">Belongs to the binding-protein-dependent transport system permease family.</text>
</comment>
<gene>
    <name evidence="9" type="ORF">DFI_07115</name>
</gene>
<keyword evidence="10" id="KW-1185">Reference proteome</keyword>
<evidence type="ECO:0000256" key="5">
    <source>
        <dbReference type="ARBA" id="ARBA00022989"/>
    </source>
</evidence>
<accession>A0A221SVX9</accession>
<evidence type="ECO:0000256" key="1">
    <source>
        <dbReference type="ARBA" id="ARBA00004651"/>
    </source>
</evidence>
<organism evidence="9 10">
    <name type="scientific">Deinococcus ficus</name>
    <dbReference type="NCBI Taxonomy" id="317577"/>
    <lineage>
        <taxon>Bacteria</taxon>
        <taxon>Thermotogati</taxon>
        <taxon>Deinococcota</taxon>
        <taxon>Deinococci</taxon>
        <taxon>Deinococcales</taxon>
        <taxon>Deinococcaceae</taxon>
        <taxon>Deinococcus</taxon>
    </lineage>
</organism>
<evidence type="ECO:0000256" key="7">
    <source>
        <dbReference type="RuleBase" id="RU363032"/>
    </source>
</evidence>
<dbReference type="SUPFAM" id="SSF161098">
    <property type="entry name" value="MetI-like"/>
    <property type="match status" value="1"/>
</dbReference>
<feature type="transmembrane region" description="Helical" evidence="7">
    <location>
        <begin position="45"/>
        <end position="63"/>
    </location>
</feature>
<dbReference type="PANTHER" id="PTHR43744">
    <property type="entry name" value="ABC TRANSPORTER PERMEASE PROTEIN MG189-RELATED-RELATED"/>
    <property type="match status" value="1"/>
</dbReference>
<feature type="transmembrane region" description="Helical" evidence="7">
    <location>
        <begin position="141"/>
        <end position="163"/>
    </location>
</feature>
<dbReference type="CDD" id="cd06261">
    <property type="entry name" value="TM_PBP2"/>
    <property type="match status" value="1"/>
</dbReference>
<dbReference type="KEGG" id="dfc:DFI_07115"/>
<dbReference type="EMBL" id="CP021081">
    <property type="protein sequence ID" value="ASN80804.1"/>
    <property type="molecule type" value="Genomic_DNA"/>
</dbReference>
<dbReference type="Proteomes" id="UP000259030">
    <property type="component" value="Chromosome"/>
</dbReference>
<evidence type="ECO:0000256" key="4">
    <source>
        <dbReference type="ARBA" id="ARBA00022692"/>
    </source>
</evidence>
<evidence type="ECO:0000259" key="8">
    <source>
        <dbReference type="PROSITE" id="PS50928"/>
    </source>
</evidence>
<feature type="transmembrane region" description="Helical" evidence="7">
    <location>
        <begin position="183"/>
        <end position="201"/>
    </location>
</feature>
<dbReference type="STRING" id="317577.GCA_000419625_02495"/>
<keyword evidence="3" id="KW-1003">Cell membrane</keyword>
<dbReference type="InterPro" id="IPR000515">
    <property type="entry name" value="MetI-like"/>
</dbReference>
<feature type="transmembrane region" description="Helical" evidence="7">
    <location>
        <begin position="287"/>
        <end position="306"/>
    </location>
</feature>
<proteinExistence type="inferred from homology"/>
<dbReference type="GO" id="GO:0005886">
    <property type="term" value="C:plasma membrane"/>
    <property type="evidence" value="ECO:0007669"/>
    <property type="project" value="UniProtKB-SubCell"/>
</dbReference>
<evidence type="ECO:0000313" key="9">
    <source>
        <dbReference type="EMBL" id="ASN80804.1"/>
    </source>
</evidence>
<keyword evidence="4 7" id="KW-0812">Transmembrane</keyword>
<keyword evidence="5 7" id="KW-1133">Transmembrane helix</keyword>
<feature type="transmembrane region" description="Helical" evidence="7">
    <location>
        <begin position="105"/>
        <end position="129"/>
    </location>
</feature>
<dbReference type="GO" id="GO:0055085">
    <property type="term" value="P:transmembrane transport"/>
    <property type="evidence" value="ECO:0007669"/>
    <property type="project" value="InterPro"/>
</dbReference>
<comment type="subcellular location">
    <subcellularLocation>
        <location evidence="1 7">Cell membrane</location>
        <topology evidence="1 7">Multi-pass membrane protein</topology>
    </subcellularLocation>
</comment>
<protein>
    <submittedName>
        <fullName evidence="9">ABC transporter permease</fullName>
    </submittedName>
</protein>
<keyword evidence="6 7" id="KW-0472">Membrane</keyword>
<dbReference type="Pfam" id="PF00528">
    <property type="entry name" value="BPD_transp_1"/>
    <property type="match status" value="1"/>
</dbReference>
<dbReference type="AlphaFoldDB" id="A0A221SVX9"/>
<dbReference type="PANTHER" id="PTHR43744:SF3">
    <property type="entry name" value="LACTOSE TRANSPORT SYSTEM PERMEASE PROTEIN LACG"/>
    <property type="match status" value="1"/>
</dbReference>
<name>A0A221SVX9_9DEIO</name>
<evidence type="ECO:0000256" key="3">
    <source>
        <dbReference type="ARBA" id="ARBA00022475"/>
    </source>
</evidence>
<dbReference type="Gene3D" id="1.10.3720.10">
    <property type="entry name" value="MetI-like"/>
    <property type="match status" value="1"/>
</dbReference>
<sequence>MAEPATLPAPGGAAEASATPDMLAHARLAADLKARRARRARLGNLGAYALLIVIAMITLYPFYWTLITSLEETGNIYQAKLLPSSVSLKNYVEVFTGTTLPFWRLILNSVAICLLGVTLSVTLAALAAYPLSKMQFPGRNLIFYAILTLMVLPNESGLIVNYVTTTKLGLLKEINPVLDTLRQYFAIVMPGLASIVGLFLLRQAYLSVPQELIEAARIDGAGELTIWRRVLLPLAMPTIAAFAILEFVAYWNSFLWARIILPPGSQTLPLSAGLLELSGMFSTNSRAVMAGAVITIIPILVVFLLGQKYFMKGLEGAVKG</sequence>
<dbReference type="PROSITE" id="PS50928">
    <property type="entry name" value="ABC_TM1"/>
    <property type="match status" value="1"/>
</dbReference>